<proteinExistence type="predicted"/>
<dbReference type="STRING" id="35608.A0A2U1NZ50"/>
<accession>A0A2U1NZ50</accession>
<dbReference type="Proteomes" id="UP000245207">
    <property type="component" value="Unassembled WGS sequence"/>
</dbReference>
<dbReference type="SUPFAM" id="SSF55021">
    <property type="entry name" value="ACT-like"/>
    <property type="match status" value="1"/>
</dbReference>
<organism evidence="1 2">
    <name type="scientific">Artemisia annua</name>
    <name type="common">Sweet wormwood</name>
    <dbReference type="NCBI Taxonomy" id="35608"/>
    <lineage>
        <taxon>Eukaryota</taxon>
        <taxon>Viridiplantae</taxon>
        <taxon>Streptophyta</taxon>
        <taxon>Embryophyta</taxon>
        <taxon>Tracheophyta</taxon>
        <taxon>Spermatophyta</taxon>
        <taxon>Magnoliopsida</taxon>
        <taxon>eudicotyledons</taxon>
        <taxon>Gunneridae</taxon>
        <taxon>Pentapetalae</taxon>
        <taxon>asterids</taxon>
        <taxon>campanulids</taxon>
        <taxon>Asterales</taxon>
        <taxon>Asteraceae</taxon>
        <taxon>Asteroideae</taxon>
        <taxon>Anthemideae</taxon>
        <taxon>Artemisiinae</taxon>
        <taxon>Artemisia</taxon>
    </lineage>
</organism>
<comment type="caution">
    <text evidence="1">The sequence shown here is derived from an EMBL/GenBank/DDBJ whole genome shotgun (WGS) entry which is preliminary data.</text>
</comment>
<dbReference type="EMBL" id="PKPP01001944">
    <property type="protein sequence ID" value="PWA78789.1"/>
    <property type="molecule type" value="Genomic_DNA"/>
</dbReference>
<dbReference type="OrthoDB" id="1906626at2759"/>
<protein>
    <submittedName>
        <fullName evidence="1">Phosphoglycerate dehydrogenase</fullName>
    </submittedName>
</protein>
<name>A0A2U1NZ50_ARTAN</name>
<sequence length="137" mass="14963">MVAKGICVDGSSDKPLEIIKVEIADVESRLAGEIKVEGRVKDGVPHLTKVGDLDVDVSLEGNILLCRQAPHQPNIITSVSSILDDEENVNITYMSFGWSAQRKQALMVIGVDEKPSKKALKKIDETPAVDEFVFLAF</sequence>
<gene>
    <name evidence="1" type="ORF">CTI12_AA213370</name>
</gene>
<evidence type="ECO:0000313" key="2">
    <source>
        <dbReference type="Proteomes" id="UP000245207"/>
    </source>
</evidence>
<dbReference type="InterPro" id="IPR045865">
    <property type="entry name" value="ACT-like_dom_sf"/>
</dbReference>
<evidence type="ECO:0000313" key="1">
    <source>
        <dbReference type="EMBL" id="PWA78789.1"/>
    </source>
</evidence>
<reference evidence="1 2" key="1">
    <citation type="journal article" date="2018" name="Mol. Plant">
        <title>The genome of Artemisia annua provides insight into the evolution of Asteraceae family and artemisinin biosynthesis.</title>
        <authorList>
            <person name="Shen Q."/>
            <person name="Zhang L."/>
            <person name="Liao Z."/>
            <person name="Wang S."/>
            <person name="Yan T."/>
            <person name="Shi P."/>
            <person name="Liu M."/>
            <person name="Fu X."/>
            <person name="Pan Q."/>
            <person name="Wang Y."/>
            <person name="Lv Z."/>
            <person name="Lu X."/>
            <person name="Zhang F."/>
            <person name="Jiang W."/>
            <person name="Ma Y."/>
            <person name="Chen M."/>
            <person name="Hao X."/>
            <person name="Li L."/>
            <person name="Tang Y."/>
            <person name="Lv G."/>
            <person name="Zhou Y."/>
            <person name="Sun X."/>
            <person name="Brodelius P.E."/>
            <person name="Rose J.K.C."/>
            <person name="Tang K."/>
        </authorList>
    </citation>
    <scope>NUCLEOTIDE SEQUENCE [LARGE SCALE GENOMIC DNA]</scope>
    <source>
        <strain evidence="2">cv. Huhao1</strain>
        <tissue evidence="1">Leaf</tissue>
    </source>
</reference>
<dbReference type="Gene3D" id="3.30.70.260">
    <property type="match status" value="1"/>
</dbReference>
<dbReference type="AlphaFoldDB" id="A0A2U1NZ50"/>
<keyword evidence="2" id="KW-1185">Reference proteome</keyword>